<reference evidence="2" key="1">
    <citation type="submission" date="2023-10" db="EMBL/GenBank/DDBJ databases">
        <title>Chromosome-level genome of the transformable northern wattle, Acacia crassicarpa.</title>
        <authorList>
            <person name="Massaro I."/>
            <person name="Sinha N.R."/>
            <person name="Poethig S."/>
            <person name="Leichty A.R."/>
        </authorList>
    </citation>
    <scope>NUCLEOTIDE SEQUENCE</scope>
    <source>
        <strain evidence="2">Acra3RX</strain>
        <tissue evidence="2">Leaf</tissue>
    </source>
</reference>
<evidence type="ECO:0000313" key="2">
    <source>
        <dbReference type="EMBL" id="KAK4264705.1"/>
    </source>
</evidence>
<comment type="caution">
    <text evidence="2">The sequence shown here is derived from an EMBL/GenBank/DDBJ whole genome shotgun (WGS) entry which is preliminary data.</text>
</comment>
<gene>
    <name evidence="2" type="ORF">QN277_025844</name>
</gene>
<feature type="compositionally biased region" description="Basic and acidic residues" evidence="1">
    <location>
        <begin position="34"/>
        <end position="43"/>
    </location>
</feature>
<dbReference type="AlphaFoldDB" id="A0AAE1J6P3"/>
<organism evidence="2 3">
    <name type="scientific">Acacia crassicarpa</name>
    <name type="common">northern wattle</name>
    <dbReference type="NCBI Taxonomy" id="499986"/>
    <lineage>
        <taxon>Eukaryota</taxon>
        <taxon>Viridiplantae</taxon>
        <taxon>Streptophyta</taxon>
        <taxon>Embryophyta</taxon>
        <taxon>Tracheophyta</taxon>
        <taxon>Spermatophyta</taxon>
        <taxon>Magnoliopsida</taxon>
        <taxon>eudicotyledons</taxon>
        <taxon>Gunneridae</taxon>
        <taxon>Pentapetalae</taxon>
        <taxon>rosids</taxon>
        <taxon>fabids</taxon>
        <taxon>Fabales</taxon>
        <taxon>Fabaceae</taxon>
        <taxon>Caesalpinioideae</taxon>
        <taxon>mimosoid clade</taxon>
        <taxon>Acacieae</taxon>
        <taxon>Acacia</taxon>
    </lineage>
</organism>
<feature type="compositionally biased region" description="Low complexity" evidence="1">
    <location>
        <begin position="61"/>
        <end position="75"/>
    </location>
</feature>
<dbReference type="Proteomes" id="UP001293593">
    <property type="component" value="Unassembled WGS sequence"/>
</dbReference>
<accession>A0AAE1J6P3</accession>
<feature type="compositionally biased region" description="Basic and acidic residues" evidence="1">
    <location>
        <begin position="113"/>
        <end position="134"/>
    </location>
</feature>
<name>A0AAE1J6P3_9FABA</name>
<feature type="compositionally biased region" description="Polar residues" evidence="1">
    <location>
        <begin position="44"/>
        <end position="58"/>
    </location>
</feature>
<feature type="region of interest" description="Disordered" evidence="1">
    <location>
        <begin position="1"/>
        <end position="75"/>
    </location>
</feature>
<dbReference type="EMBL" id="JAWXYG010000008">
    <property type="protein sequence ID" value="KAK4264705.1"/>
    <property type="molecule type" value="Genomic_DNA"/>
</dbReference>
<evidence type="ECO:0000256" key="1">
    <source>
        <dbReference type="SAM" id="MobiDB-lite"/>
    </source>
</evidence>
<protein>
    <submittedName>
        <fullName evidence="2">Uncharacterized protein</fullName>
    </submittedName>
</protein>
<feature type="region of interest" description="Disordered" evidence="1">
    <location>
        <begin position="92"/>
        <end position="134"/>
    </location>
</feature>
<evidence type="ECO:0000313" key="3">
    <source>
        <dbReference type="Proteomes" id="UP001293593"/>
    </source>
</evidence>
<keyword evidence="3" id="KW-1185">Reference proteome</keyword>
<proteinExistence type="predicted"/>
<sequence length="134" mass="14550">MALSIPRRSRKRKTPHPTSTVEDEHGGGRRPRKILKENEDGERWTTSTAVSPEQSTKGFFSKPASPSALNSSNVSSAVGLKPYGAVYSSALTQAKDTVEDEHGGGRARRRTTTAKDPEGKRGRRTMDDKHSGSS</sequence>